<protein>
    <submittedName>
        <fullName evidence="3">Fatty acid desaturase</fullName>
    </submittedName>
</protein>
<keyword evidence="1" id="KW-0812">Transmembrane</keyword>
<feature type="transmembrane region" description="Helical" evidence="1">
    <location>
        <begin position="63"/>
        <end position="80"/>
    </location>
</feature>
<evidence type="ECO:0000313" key="3">
    <source>
        <dbReference type="EMBL" id="OGX91733.1"/>
    </source>
</evidence>
<feature type="transmembrane region" description="Helical" evidence="1">
    <location>
        <begin position="152"/>
        <end position="171"/>
    </location>
</feature>
<sequence>MKDLVASTDPGYSPVTAPSWFHRFAARYVQDERDLPFVYLLLQISLTMLPLAALLFVPAVTGAAWWVAAGLYFFLGTFYFKGPLGLMMHCTTHRPLFKKAHKWLNKYTTWVVGPLFGQTPETYFTHHMGMHHPENNLPDDESSTMFYQRDSAWGFLHYLGDFLVLGVVRLLGYLGRTRKFTLRFRAVRGELAYAAVVVGLAFINLPAALVVFLGPLLVTRIVMMLGNWSQHAFIDGNAPDNCYTNSATCINTAYNHKCWNDGYHISHHLRPALHWTEHPANFRQHVGEYAANDAVVFDGIHYLHIFAFLMLKRYDLLAKNFVNLGGRYGSDADVVALLRARTRRIARPALVAA</sequence>
<dbReference type="Proteomes" id="UP000177506">
    <property type="component" value="Unassembled WGS sequence"/>
</dbReference>
<dbReference type="Pfam" id="PF00487">
    <property type="entry name" value="FA_desaturase"/>
    <property type="match status" value="1"/>
</dbReference>
<organism evidence="3 4">
    <name type="scientific">Hymenobacter coccineus</name>
    <dbReference type="NCBI Taxonomy" id="1908235"/>
    <lineage>
        <taxon>Bacteria</taxon>
        <taxon>Pseudomonadati</taxon>
        <taxon>Bacteroidota</taxon>
        <taxon>Cytophagia</taxon>
        <taxon>Cytophagales</taxon>
        <taxon>Hymenobacteraceae</taxon>
        <taxon>Hymenobacter</taxon>
    </lineage>
</organism>
<dbReference type="InterPro" id="IPR005804">
    <property type="entry name" value="FA_desaturase_dom"/>
</dbReference>
<accession>A0A1G1TLJ3</accession>
<feature type="transmembrane region" description="Helical" evidence="1">
    <location>
        <begin position="191"/>
        <end position="218"/>
    </location>
</feature>
<dbReference type="PANTHER" id="PTHR36459:SF1">
    <property type="entry name" value="FATTY ACID DESATURASE DOMAIN-CONTAINING PROTEIN-RELATED"/>
    <property type="match status" value="1"/>
</dbReference>
<keyword evidence="1" id="KW-0472">Membrane</keyword>
<feature type="transmembrane region" description="Helical" evidence="1">
    <location>
        <begin position="37"/>
        <end position="57"/>
    </location>
</feature>
<keyword evidence="1" id="KW-1133">Transmembrane helix</keyword>
<comment type="caution">
    <text evidence="3">The sequence shown here is derived from an EMBL/GenBank/DDBJ whole genome shotgun (WGS) entry which is preliminary data.</text>
</comment>
<evidence type="ECO:0000256" key="1">
    <source>
        <dbReference type="SAM" id="Phobius"/>
    </source>
</evidence>
<evidence type="ECO:0000259" key="2">
    <source>
        <dbReference type="Pfam" id="PF00487"/>
    </source>
</evidence>
<dbReference type="OrthoDB" id="634389at2"/>
<name>A0A1G1TLJ3_9BACT</name>
<dbReference type="AlphaFoldDB" id="A0A1G1TLJ3"/>
<proteinExistence type="predicted"/>
<reference evidence="3 4" key="1">
    <citation type="submission" date="2016-08" db="EMBL/GenBank/DDBJ databases">
        <title>Hymenobacter coccineus sp. nov., Hymenobacter lapidarius sp. nov. and Hymenobacter glacialis sp. nov., isolated from Antarctic soil.</title>
        <authorList>
            <person name="Sedlacek I."/>
            <person name="Kralova S."/>
            <person name="Kyrova K."/>
            <person name="Maslanova I."/>
            <person name="Stankova E."/>
            <person name="Vrbovska V."/>
            <person name="Nemec M."/>
            <person name="Bartak M."/>
            <person name="Svec P."/>
            <person name="Busse H.-J."/>
            <person name="Pantucek R."/>
        </authorList>
    </citation>
    <scope>NUCLEOTIDE SEQUENCE [LARGE SCALE GENOMIC DNA]</scope>
    <source>
        <strain evidence="3 4">CCM 8649</strain>
    </source>
</reference>
<keyword evidence="4" id="KW-1185">Reference proteome</keyword>
<dbReference type="GO" id="GO:0006629">
    <property type="term" value="P:lipid metabolic process"/>
    <property type="evidence" value="ECO:0007669"/>
    <property type="project" value="InterPro"/>
</dbReference>
<gene>
    <name evidence="3" type="ORF">BEN49_18715</name>
</gene>
<dbReference type="RefSeq" id="WP_070740634.1">
    <property type="nucleotide sequence ID" value="NZ_MDZA01000037.1"/>
</dbReference>
<dbReference type="EMBL" id="MDZA01000037">
    <property type="protein sequence ID" value="OGX91733.1"/>
    <property type="molecule type" value="Genomic_DNA"/>
</dbReference>
<evidence type="ECO:0000313" key="4">
    <source>
        <dbReference type="Proteomes" id="UP000177506"/>
    </source>
</evidence>
<feature type="domain" description="Fatty acid desaturase" evidence="2">
    <location>
        <begin position="65"/>
        <end position="295"/>
    </location>
</feature>
<dbReference type="PANTHER" id="PTHR36459">
    <property type="entry name" value="ORF"/>
    <property type="match status" value="1"/>
</dbReference>